<gene>
    <name evidence="4" type="ORF">GbCGDNIH3_1229</name>
</gene>
<dbReference type="InterPro" id="IPR036318">
    <property type="entry name" value="FAD-bd_PCMH-like_sf"/>
</dbReference>
<evidence type="ECO:0000256" key="2">
    <source>
        <dbReference type="ARBA" id="ARBA00022827"/>
    </source>
</evidence>
<keyword evidence="1" id="KW-0285">Flavoprotein</keyword>
<feature type="domain" description="FAD-binding PCMH-type" evidence="3">
    <location>
        <begin position="22"/>
        <end position="214"/>
    </location>
</feature>
<proteinExistence type="predicted"/>
<dbReference type="InterPro" id="IPR006094">
    <property type="entry name" value="Oxid_FAD_bind_N"/>
</dbReference>
<dbReference type="AlphaFoldDB" id="A0AAN0RDN8"/>
<dbReference type="Pfam" id="PF01565">
    <property type="entry name" value="FAD_binding_4"/>
    <property type="match status" value="1"/>
</dbReference>
<evidence type="ECO:0000259" key="3">
    <source>
        <dbReference type="PROSITE" id="PS51387"/>
    </source>
</evidence>
<dbReference type="EC" id="1.1.3.15" evidence="4"/>
<dbReference type="InterPro" id="IPR016169">
    <property type="entry name" value="FAD-bd_PCMH_sub2"/>
</dbReference>
<dbReference type="PROSITE" id="PS51387">
    <property type="entry name" value="FAD_PCMH"/>
    <property type="match status" value="1"/>
</dbReference>
<keyword evidence="4" id="KW-0560">Oxidoreductase</keyword>
<dbReference type="SUPFAM" id="SSF55103">
    <property type="entry name" value="FAD-linked oxidases, C-terminal domain"/>
    <property type="match status" value="1"/>
</dbReference>
<organism evidence="4 5">
    <name type="scientific">Granulibacter bethesdensis</name>
    <dbReference type="NCBI Taxonomy" id="364410"/>
    <lineage>
        <taxon>Bacteria</taxon>
        <taxon>Pseudomonadati</taxon>
        <taxon>Pseudomonadota</taxon>
        <taxon>Alphaproteobacteria</taxon>
        <taxon>Acetobacterales</taxon>
        <taxon>Acetobacteraceae</taxon>
        <taxon>Granulibacter</taxon>
    </lineage>
</organism>
<name>A0AAN0RDN8_9PROT</name>
<dbReference type="GO" id="GO:0003973">
    <property type="term" value="F:(S)-2-hydroxy-acid oxidase activity"/>
    <property type="evidence" value="ECO:0007669"/>
    <property type="project" value="UniProtKB-EC"/>
</dbReference>
<dbReference type="Gene3D" id="3.30.465.10">
    <property type="match status" value="1"/>
</dbReference>
<evidence type="ECO:0000313" key="5">
    <source>
        <dbReference type="Proteomes" id="UP000019438"/>
    </source>
</evidence>
<dbReference type="PANTHER" id="PTHR11748:SF103">
    <property type="entry name" value="GLYCOLATE OXIDASE SUBUNIT GLCE"/>
    <property type="match status" value="1"/>
</dbReference>
<evidence type="ECO:0000256" key="1">
    <source>
        <dbReference type="ARBA" id="ARBA00022630"/>
    </source>
</evidence>
<evidence type="ECO:0000313" key="4">
    <source>
        <dbReference type="EMBL" id="AHJ63030.1"/>
    </source>
</evidence>
<dbReference type="InterPro" id="IPR016164">
    <property type="entry name" value="FAD-linked_Oxase-like_C"/>
</dbReference>
<protein>
    <submittedName>
        <fullName evidence="4">(S)-2-hydroxy-acid oxidase subunit GlcE</fullName>
        <ecNumber evidence="4">1.1.3.15</ecNumber>
    </submittedName>
</protein>
<dbReference type="InterPro" id="IPR016166">
    <property type="entry name" value="FAD-bd_PCMH"/>
</dbReference>
<dbReference type="PANTHER" id="PTHR11748">
    <property type="entry name" value="D-LACTATE DEHYDROGENASE"/>
    <property type="match status" value="1"/>
</dbReference>
<sequence>MVAESGQGVSFAACHEAGCQGCGSSMSGFHTQDAPDSEQGVVDTVQAAVARRETLCIEGNATKAAMLRPVRADRVLSTRHLAGITLYSPNEMIISARPGTPIDVLEAALAEHRQILIAEPPDLRHMLCSGEAQTLPQTLGGLVATNLAGPRRIQYGSFRDHVLGVRAVNGRGELIHSGGRVLKNVTGLDFSKLLTGSFGTLAVLTEITLKVLPADETVGTLILPCSSPEQAVHLLSAGLGSPFGVTGAAWVAHLDAACGPAALLRIEAFAPSAHYRLEKLQAMLGGHLLGHKESVTLWRDVRDVRFLTHAPTDAIWRVSVAPSVGPAIVSTAQQSGGAVQMDWGGGLVWVSAPANTETHHALTRAVASVKGSWTLMRAPDAMRQAVDVIPPEPAALARLGAGVREAFDPYGLFNRGRMRVVS</sequence>
<dbReference type="SUPFAM" id="SSF56176">
    <property type="entry name" value="FAD-binding/transporter-associated domain-like"/>
    <property type="match status" value="1"/>
</dbReference>
<dbReference type="GO" id="GO:0071949">
    <property type="term" value="F:FAD binding"/>
    <property type="evidence" value="ECO:0007669"/>
    <property type="project" value="InterPro"/>
</dbReference>
<dbReference type="Proteomes" id="UP000019438">
    <property type="component" value="Chromosome"/>
</dbReference>
<accession>A0AAN0RDN8</accession>
<reference evidence="5" key="1">
    <citation type="submission" date="2012-06" db="EMBL/GenBank/DDBJ databases">
        <title>Genome analysis of multiple Granulibacter bethesdensis isolates demonstrates substantial genome diversity.</title>
        <authorList>
            <person name="Greenberg D.E."/>
            <person name="Porcella S.F."/>
            <person name="Zarember K."/>
            <person name="Zelazny A.M."/>
            <person name="Bruno D."/>
            <person name="Martens C."/>
            <person name="Barbian K.D."/>
            <person name="Jaske E."/>
            <person name="Holland S.M."/>
        </authorList>
    </citation>
    <scope>NUCLEOTIDE SEQUENCE [LARGE SCALE GENOMIC DNA]</scope>
    <source>
        <strain evidence="5">CGDNIH3</strain>
    </source>
</reference>
<dbReference type="KEGG" id="gbc:GbCGDNIH3_1229"/>
<dbReference type="EMBL" id="CP003181">
    <property type="protein sequence ID" value="AHJ63030.1"/>
    <property type="molecule type" value="Genomic_DNA"/>
</dbReference>
<keyword evidence="2" id="KW-0274">FAD</keyword>